<protein>
    <submittedName>
        <fullName evidence="2">Uncharacterized protein</fullName>
    </submittedName>
</protein>
<evidence type="ECO:0000313" key="2">
    <source>
        <dbReference type="EMBL" id="CRK18270.1"/>
    </source>
</evidence>
<accession>A0A0G4L9B4</accession>
<keyword evidence="3" id="KW-1185">Reference proteome</keyword>
<dbReference type="AlphaFoldDB" id="A0A0G4L9B4"/>
<feature type="compositionally biased region" description="Basic residues" evidence="1">
    <location>
        <begin position="231"/>
        <end position="262"/>
    </location>
</feature>
<evidence type="ECO:0000313" key="3">
    <source>
        <dbReference type="Proteomes" id="UP000044602"/>
    </source>
</evidence>
<evidence type="ECO:0000256" key="1">
    <source>
        <dbReference type="SAM" id="MobiDB-lite"/>
    </source>
</evidence>
<name>A0A0G4L9B4_VERLO</name>
<reference evidence="2 3" key="1">
    <citation type="submission" date="2015-05" db="EMBL/GenBank/DDBJ databases">
        <authorList>
            <person name="Wang D.B."/>
            <person name="Wang M."/>
        </authorList>
    </citation>
    <scope>NUCLEOTIDE SEQUENCE [LARGE SCALE GENOMIC DNA]</scope>
    <source>
        <strain evidence="2">VL1</strain>
    </source>
</reference>
<gene>
    <name evidence="2" type="ORF">BN1708_012306</name>
</gene>
<feature type="region of interest" description="Disordered" evidence="1">
    <location>
        <begin position="190"/>
        <end position="274"/>
    </location>
</feature>
<feature type="compositionally biased region" description="Basic residues" evidence="1">
    <location>
        <begin position="208"/>
        <end position="223"/>
    </location>
</feature>
<proteinExistence type="predicted"/>
<organism evidence="2 3">
    <name type="scientific">Verticillium longisporum</name>
    <name type="common">Verticillium dahliae var. longisporum</name>
    <dbReference type="NCBI Taxonomy" id="100787"/>
    <lineage>
        <taxon>Eukaryota</taxon>
        <taxon>Fungi</taxon>
        <taxon>Dikarya</taxon>
        <taxon>Ascomycota</taxon>
        <taxon>Pezizomycotina</taxon>
        <taxon>Sordariomycetes</taxon>
        <taxon>Hypocreomycetidae</taxon>
        <taxon>Glomerellales</taxon>
        <taxon>Plectosphaerellaceae</taxon>
        <taxon>Verticillium</taxon>
    </lineage>
</organism>
<sequence>MSSFFSNTFTLFDYPLVFDQVAQRLADLNMKFTPIILSAALVSAGVIPSDVRTDEGRLAERSVAGDKCLTLECAKKEYVPVWRGKLCEKPGCEKPKCKEPECKPKTDGYEEYYWIEHIDRKHRHKDNGYKDYYYKDQHDYPRNHTRPRVNVNRVITKRDVAAADEGDDEVLTKRGESAVGRPYFKPYYEDDPDYESHFEPKPAPVAAHPHHHHGPPPPWRHHHEGPPPPWHRGHHGHHHGHHHHGCHPHGHHHHGPPCHRRGPAPTPGKKHDDRDDVQWYREEITHDHEEYRHQGKNSDKCIHCKPVIKAANTTDTSAAANSAFRNRNGGARTLNNKSGNLIKAGSQKTVEVVPTFVEEDVAEEDNDEQEKEE</sequence>
<dbReference type="Proteomes" id="UP000044602">
    <property type="component" value="Unassembled WGS sequence"/>
</dbReference>
<dbReference type="EMBL" id="CVQH01009446">
    <property type="protein sequence ID" value="CRK18270.1"/>
    <property type="molecule type" value="Genomic_DNA"/>
</dbReference>